<dbReference type="EMBL" id="CP013235">
    <property type="protein sequence ID" value="AMP11725.1"/>
    <property type="molecule type" value="Genomic_DNA"/>
</dbReference>
<reference evidence="1 2" key="1">
    <citation type="submission" date="2015-11" db="EMBL/GenBank/DDBJ databases">
        <title>Exploring the genomic traits of fungus-feeding bacterial genus Collimonas.</title>
        <authorList>
            <person name="Song C."/>
            <person name="Schmidt R."/>
            <person name="de Jager V."/>
            <person name="Krzyzanowska D."/>
            <person name="Jongedijk E."/>
            <person name="Cankar K."/>
            <person name="Beekwilder J."/>
            <person name="van Veen A."/>
            <person name="de Boer W."/>
            <person name="van Veen J.A."/>
            <person name="Garbeva P."/>
        </authorList>
    </citation>
    <scope>NUCLEOTIDE SEQUENCE [LARGE SCALE GENOMIC DNA]</scope>
    <source>
        <strain evidence="1 2">Ter282</strain>
    </source>
</reference>
<dbReference type="Proteomes" id="UP000071778">
    <property type="component" value="Chromosome"/>
</dbReference>
<proteinExistence type="predicted"/>
<gene>
    <name evidence="1" type="ORF">CAter282_4060</name>
</gene>
<dbReference type="AlphaFoldDB" id="A0A127QPF9"/>
<protein>
    <submittedName>
        <fullName evidence="1">Uncharacterized protein</fullName>
    </submittedName>
</protein>
<evidence type="ECO:0000313" key="2">
    <source>
        <dbReference type="Proteomes" id="UP000071778"/>
    </source>
</evidence>
<dbReference type="PATRIC" id="fig|279058.18.peg.3998"/>
<organism evidence="1 2">
    <name type="scientific">Collimonas arenae</name>
    <dbReference type="NCBI Taxonomy" id="279058"/>
    <lineage>
        <taxon>Bacteria</taxon>
        <taxon>Pseudomonadati</taxon>
        <taxon>Pseudomonadota</taxon>
        <taxon>Betaproteobacteria</taxon>
        <taxon>Burkholderiales</taxon>
        <taxon>Oxalobacteraceae</taxon>
        <taxon>Collimonas</taxon>
    </lineage>
</organism>
<name>A0A127QPF9_9BURK</name>
<sequence>MPKVNQAIDELILANEIVHRKATKPSFTKIYRYHPACSQLIKENTNISTSARQTRCAKSS</sequence>
<evidence type="ECO:0000313" key="1">
    <source>
        <dbReference type="EMBL" id="AMP11725.1"/>
    </source>
</evidence>
<keyword evidence="2" id="KW-1185">Reference proteome</keyword>
<accession>A0A127QPF9</accession>